<evidence type="ECO:0000313" key="4">
    <source>
        <dbReference type="Proteomes" id="UP000248259"/>
    </source>
</evidence>
<dbReference type="InterPro" id="IPR058248">
    <property type="entry name" value="Lxx211020-like"/>
</dbReference>
<sequence length="158" mass="16500">MKALFASALVAALVSTAAQADVSVSDPWVRATVAQQKATGAFMRITSPADARLVSASSPVAGVVEIHEMVMDGEIMKMRAIPGLALPAGQAVELKPGGYHVMLIDLKQQVKVGDVVPVSIVVEGADGKRETLELKADARPLNSAAPMGQGHGEMKHKH</sequence>
<reference evidence="3 4" key="1">
    <citation type="submission" date="2018-06" db="EMBL/GenBank/DDBJ databases">
        <title>Azoarcus communis strain SWub3 genome.</title>
        <authorList>
            <person name="Zorraquino Salvo V."/>
            <person name="Toubiana D."/>
            <person name="Blumwald E."/>
        </authorList>
    </citation>
    <scope>NUCLEOTIDE SEQUENCE [LARGE SCALE GENOMIC DNA]</scope>
    <source>
        <strain evidence="3 4">SWub3</strain>
    </source>
</reference>
<evidence type="ECO:0000256" key="2">
    <source>
        <dbReference type="SAM" id="SignalP"/>
    </source>
</evidence>
<keyword evidence="4" id="KW-1185">Reference proteome</keyword>
<dbReference type="InterPro" id="IPR036182">
    <property type="entry name" value="PCuAC_sf"/>
</dbReference>
<proteinExistence type="predicted"/>
<dbReference type="InterPro" id="IPR007410">
    <property type="entry name" value="LpqE-like"/>
</dbReference>
<dbReference type="OrthoDB" id="9796962at2"/>
<evidence type="ECO:0008006" key="5">
    <source>
        <dbReference type="Google" id="ProtNLM"/>
    </source>
</evidence>
<dbReference type="Pfam" id="PF04314">
    <property type="entry name" value="PCuAC"/>
    <property type="match status" value="1"/>
</dbReference>
<dbReference type="RefSeq" id="WP_110522794.1">
    <property type="nucleotide sequence ID" value="NZ_QKOE01000001.1"/>
</dbReference>
<evidence type="ECO:0000256" key="1">
    <source>
        <dbReference type="SAM" id="MobiDB-lite"/>
    </source>
</evidence>
<accession>A0A323V129</accession>
<name>A0A323V129_9RHOO</name>
<protein>
    <recommendedName>
        <fullName evidence="5">Copper chaperone PCu(A)C</fullName>
    </recommendedName>
</protein>
<keyword evidence="2" id="KW-0732">Signal</keyword>
<comment type="caution">
    <text evidence="3">The sequence shown here is derived from an EMBL/GenBank/DDBJ whole genome shotgun (WGS) entry which is preliminary data.</text>
</comment>
<dbReference type="AlphaFoldDB" id="A0A323V129"/>
<organism evidence="3 4">
    <name type="scientific">Parazoarcus communis SWub3 = DSM 12120</name>
    <dbReference type="NCBI Taxonomy" id="1121029"/>
    <lineage>
        <taxon>Bacteria</taxon>
        <taxon>Pseudomonadati</taxon>
        <taxon>Pseudomonadota</taxon>
        <taxon>Betaproteobacteria</taxon>
        <taxon>Rhodocyclales</taxon>
        <taxon>Zoogloeaceae</taxon>
        <taxon>Parazoarcus</taxon>
    </lineage>
</organism>
<dbReference type="Proteomes" id="UP000248259">
    <property type="component" value="Unassembled WGS sequence"/>
</dbReference>
<dbReference type="SUPFAM" id="SSF110087">
    <property type="entry name" value="DR1885-like metal-binding protein"/>
    <property type="match status" value="1"/>
</dbReference>
<feature type="signal peptide" evidence="2">
    <location>
        <begin position="1"/>
        <end position="20"/>
    </location>
</feature>
<dbReference type="PANTHER" id="PTHR36302">
    <property type="entry name" value="BLR7088 PROTEIN"/>
    <property type="match status" value="1"/>
</dbReference>
<evidence type="ECO:0000313" key="3">
    <source>
        <dbReference type="EMBL" id="PZA18495.1"/>
    </source>
</evidence>
<feature type="chain" id="PRO_5016461156" description="Copper chaperone PCu(A)C" evidence="2">
    <location>
        <begin position="21"/>
        <end position="158"/>
    </location>
</feature>
<dbReference type="EMBL" id="QKOE01000001">
    <property type="protein sequence ID" value="PZA18495.1"/>
    <property type="molecule type" value="Genomic_DNA"/>
</dbReference>
<feature type="region of interest" description="Disordered" evidence="1">
    <location>
        <begin position="137"/>
        <end position="158"/>
    </location>
</feature>
<gene>
    <name evidence="3" type="ORF">DNK49_02925</name>
</gene>
<dbReference type="PANTHER" id="PTHR36302:SF1">
    <property type="entry name" value="COPPER CHAPERONE PCU(A)C"/>
    <property type="match status" value="1"/>
</dbReference>
<dbReference type="Gene3D" id="2.60.40.1890">
    <property type="entry name" value="PCu(A)C copper chaperone"/>
    <property type="match status" value="1"/>
</dbReference>